<dbReference type="AlphaFoldDB" id="A0A1M5QQ09"/>
<organism evidence="1 2">
    <name type="scientific">Marivita hallyeonensis</name>
    <dbReference type="NCBI Taxonomy" id="996342"/>
    <lineage>
        <taxon>Bacteria</taxon>
        <taxon>Pseudomonadati</taxon>
        <taxon>Pseudomonadota</taxon>
        <taxon>Alphaproteobacteria</taxon>
        <taxon>Rhodobacterales</taxon>
        <taxon>Roseobacteraceae</taxon>
        <taxon>Marivita</taxon>
    </lineage>
</organism>
<sequence>MPQDFVKRMRVMLVFWKQRLVLLSVPKTGTHAYTQALAPLASMVITDPPELKHAPVYRYNRFFRPMFEKMGADDMDLVAVIREPLSWLGSWYRYRQRDDLVGRPTSTRDVTFDDFVRASCEDAPPPFANVGSQAKFSEARPNGTRISHFFRYEDQAGLRRFLAERLGPLPDIPHVNVSPSTELSLSEEERALARARRSADFDLWESIPIADASR</sequence>
<gene>
    <name evidence="1" type="ORF">SAMN05443551_1451</name>
</gene>
<reference evidence="1 2" key="1">
    <citation type="submission" date="2016-11" db="EMBL/GenBank/DDBJ databases">
        <authorList>
            <person name="Jaros S."/>
            <person name="Januszkiewicz K."/>
            <person name="Wedrychowicz H."/>
        </authorList>
    </citation>
    <scope>NUCLEOTIDE SEQUENCE [LARGE SCALE GENOMIC DNA]</scope>
    <source>
        <strain evidence="1 2">DSM 29431</strain>
    </source>
</reference>
<dbReference type="Proteomes" id="UP000184221">
    <property type="component" value="Unassembled WGS sequence"/>
</dbReference>
<dbReference type="EMBL" id="FQXC01000002">
    <property type="protein sequence ID" value="SHH16185.1"/>
    <property type="molecule type" value="Genomic_DNA"/>
</dbReference>
<keyword evidence="2" id="KW-1185">Reference proteome</keyword>
<evidence type="ECO:0000313" key="2">
    <source>
        <dbReference type="Proteomes" id="UP000184221"/>
    </source>
</evidence>
<evidence type="ECO:0000313" key="1">
    <source>
        <dbReference type="EMBL" id="SHH16185.1"/>
    </source>
</evidence>
<dbReference type="SUPFAM" id="SSF52540">
    <property type="entry name" value="P-loop containing nucleoside triphosphate hydrolases"/>
    <property type="match status" value="1"/>
</dbReference>
<protein>
    <recommendedName>
        <fullName evidence="3">Gamma-glutamyl kinase</fullName>
    </recommendedName>
</protein>
<accession>A0A1M5QQ09</accession>
<dbReference type="STRING" id="996342.SAMN05443551_1451"/>
<dbReference type="InterPro" id="IPR027417">
    <property type="entry name" value="P-loop_NTPase"/>
</dbReference>
<proteinExistence type="predicted"/>
<evidence type="ECO:0008006" key="3">
    <source>
        <dbReference type="Google" id="ProtNLM"/>
    </source>
</evidence>
<name>A0A1M5QQ09_9RHOB</name>